<name>A0A240EKJ5_9VIBR</name>
<evidence type="ECO:0000313" key="3">
    <source>
        <dbReference type="Proteomes" id="UP000219336"/>
    </source>
</evidence>
<organism evidence="2 3">
    <name type="scientific">Vibrio thalassae</name>
    <dbReference type="NCBI Taxonomy" id="1243014"/>
    <lineage>
        <taxon>Bacteria</taxon>
        <taxon>Pseudomonadati</taxon>
        <taxon>Pseudomonadota</taxon>
        <taxon>Gammaproteobacteria</taxon>
        <taxon>Vibrionales</taxon>
        <taxon>Vibrionaceae</taxon>
        <taxon>Vibrio</taxon>
    </lineage>
</organism>
<evidence type="ECO:0000256" key="1">
    <source>
        <dbReference type="SAM" id="Phobius"/>
    </source>
</evidence>
<gene>
    <name evidence="2" type="ORF">VTH8203_02098</name>
</gene>
<sequence length="115" mass="12946">MVVFFCFCLSAYYLFAFPGGIHAYRRGSLSWGDAFLPLMVFAVWSVLAVLGIGAQSLGNLIEVVLLLIVAVCVFYIRLVYLHQYPNKRLTSLNIMYLVIVLLVVVTRISFPHIAE</sequence>
<dbReference type="RefSeq" id="WP_096993646.1">
    <property type="nucleotide sequence ID" value="NZ_JBHSII010000004.1"/>
</dbReference>
<keyword evidence="3" id="KW-1185">Reference proteome</keyword>
<evidence type="ECO:0000313" key="2">
    <source>
        <dbReference type="EMBL" id="SNX48480.1"/>
    </source>
</evidence>
<accession>A0A240EKJ5</accession>
<proteinExistence type="predicted"/>
<keyword evidence="1" id="KW-0472">Membrane</keyword>
<dbReference type="EMBL" id="OANU01000028">
    <property type="protein sequence ID" value="SNX48480.1"/>
    <property type="molecule type" value="Genomic_DNA"/>
</dbReference>
<dbReference type="OrthoDB" id="5883407at2"/>
<feature type="transmembrane region" description="Helical" evidence="1">
    <location>
        <begin position="34"/>
        <end position="53"/>
    </location>
</feature>
<feature type="transmembrane region" description="Helical" evidence="1">
    <location>
        <begin position="92"/>
        <end position="110"/>
    </location>
</feature>
<dbReference type="AlphaFoldDB" id="A0A240EKJ5"/>
<keyword evidence="1" id="KW-0812">Transmembrane</keyword>
<protein>
    <submittedName>
        <fullName evidence="2">Uncharacterized protein</fullName>
    </submittedName>
</protein>
<feature type="transmembrane region" description="Helical" evidence="1">
    <location>
        <begin position="60"/>
        <end position="80"/>
    </location>
</feature>
<reference evidence="3" key="1">
    <citation type="submission" date="2016-06" db="EMBL/GenBank/DDBJ databases">
        <authorList>
            <person name="Rodrigo-Torres L."/>
            <person name="Arahal R.D."/>
            <person name="Lucena T."/>
        </authorList>
    </citation>
    <scope>NUCLEOTIDE SEQUENCE [LARGE SCALE GENOMIC DNA]</scope>
    <source>
        <strain evidence="3">CECT8203</strain>
    </source>
</reference>
<keyword evidence="1" id="KW-1133">Transmembrane helix</keyword>
<dbReference type="Proteomes" id="UP000219336">
    <property type="component" value="Unassembled WGS sequence"/>
</dbReference>